<dbReference type="SUPFAM" id="SSF53474">
    <property type="entry name" value="alpha/beta-Hydrolases"/>
    <property type="match status" value="1"/>
</dbReference>
<dbReference type="Gene3D" id="3.40.50.1820">
    <property type="entry name" value="alpha/beta hydrolase"/>
    <property type="match status" value="1"/>
</dbReference>
<evidence type="ECO:0000313" key="1">
    <source>
        <dbReference type="EMBL" id="MFI0794716.1"/>
    </source>
</evidence>
<organism evidence="1 2">
    <name type="scientific">Micromonospora rubida</name>
    <dbReference type="NCBI Taxonomy" id="2697657"/>
    <lineage>
        <taxon>Bacteria</taxon>
        <taxon>Bacillati</taxon>
        <taxon>Actinomycetota</taxon>
        <taxon>Actinomycetes</taxon>
        <taxon>Micromonosporales</taxon>
        <taxon>Micromonosporaceae</taxon>
        <taxon>Micromonospora</taxon>
    </lineage>
</organism>
<reference evidence="1 2" key="1">
    <citation type="submission" date="2024-10" db="EMBL/GenBank/DDBJ databases">
        <title>The Natural Products Discovery Center: Release of the First 8490 Sequenced Strains for Exploring Actinobacteria Biosynthetic Diversity.</title>
        <authorList>
            <person name="Kalkreuter E."/>
            <person name="Kautsar S.A."/>
            <person name="Yang D."/>
            <person name="Bader C.D."/>
            <person name="Teijaro C.N."/>
            <person name="Fluegel L."/>
            <person name="Davis C.M."/>
            <person name="Simpson J.R."/>
            <person name="Lauterbach L."/>
            <person name="Steele A.D."/>
            <person name="Gui C."/>
            <person name="Meng S."/>
            <person name="Li G."/>
            <person name="Viehrig K."/>
            <person name="Ye F."/>
            <person name="Su P."/>
            <person name="Kiefer A.F."/>
            <person name="Nichols A."/>
            <person name="Cepeda A.J."/>
            <person name="Yan W."/>
            <person name="Fan B."/>
            <person name="Jiang Y."/>
            <person name="Adhikari A."/>
            <person name="Zheng C.-J."/>
            <person name="Schuster L."/>
            <person name="Cowan T.M."/>
            <person name="Smanski M.J."/>
            <person name="Chevrette M.G."/>
            <person name="De Carvalho L.P.S."/>
            <person name="Shen B."/>
        </authorList>
    </citation>
    <scope>NUCLEOTIDE SEQUENCE [LARGE SCALE GENOMIC DNA]</scope>
    <source>
        <strain evidence="1 2">NPDC021253</strain>
    </source>
</reference>
<protein>
    <submittedName>
        <fullName evidence="1">Alpha/beta fold hydrolase</fullName>
    </submittedName>
</protein>
<sequence>MTTADSLIPATLQYELAAAVPGAQTAELATGHLPFLEQPNQWPETITGFLAKQNDAR</sequence>
<dbReference type="InterPro" id="IPR029058">
    <property type="entry name" value="AB_hydrolase_fold"/>
</dbReference>
<dbReference type="Proteomes" id="UP001611075">
    <property type="component" value="Unassembled WGS sequence"/>
</dbReference>
<keyword evidence="1" id="KW-0378">Hydrolase</keyword>
<keyword evidence="2" id="KW-1185">Reference proteome</keyword>
<proteinExistence type="predicted"/>
<accession>A0ABW7SQB4</accession>
<dbReference type="EMBL" id="JBIRPU010000013">
    <property type="protein sequence ID" value="MFI0794716.1"/>
    <property type="molecule type" value="Genomic_DNA"/>
</dbReference>
<dbReference type="GO" id="GO:0016787">
    <property type="term" value="F:hydrolase activity"/>
    <property type="evidence" value="ECO:0007669"/>
    <property type="project" value="UniProtKB-KW"/>
</dbReference>
<gene>
    <name evidence="1" type="ORF">ACH4OY_18815</name>
</gene>
<evidence type="ECO:0000313" key="2">
    <source>
        <dbReference type="Proteomes" id="UP001611075"/>
    </source>
</evidence>
<name>A0ABW7SQB4_9ACTN</name>
<comment type="caution">
    <text evidence="1">The sequence shown here is derived from an EMBL/GenBank/DDBJ whole genome shotgun (WGS) entry which is preliminary data.</text>
</comment>
<dbReference type="RefSeq" id="WP_396681286.1">
    <property type="nucleotide sequence ID" value="NZ_JBIRPU010000013.1"/>
</dbReference>